<sequence length="139" mass="16096">DVNSQPYGLKEIEQGATNRLNNLLKLITPDDQSAWFVSIENGVVLDADTRKMIDIAYVVVKHGENVYAEWSNPIELCPSLQFLEEESSYDQWLERYRSIIMPIIYRGEDLYSYYSDGQRTRQGEIEIALISILRKSIQC</sequence>
<dbReference type="Gene3D" id="3.90.950.10">
    <property type="match status" value="1"/>
</dbReference>
<feature type="domain" description="Non-canonical purine NTP phosphatase/PRRC1" evidence="1">
    <location>
        <begin position="2"/>
        <end position="79"/>
    </location>
</feature>
<dbReference type="Proteomes" id="UP000681722">
    <property type="component" value="Unassembled WGS sequence"/>
</dbReference>
<keyword evidence="4" id="KW-1185">Reference proteome</keyword>
<evidence type="ECO:0000313" key="2">
    <source>
        <dbReference type="EMBL" id="CAF0886577.1"/>
    </source>
</evidence>
<reference evidence="2" key="1">
    <citation type="submission" date="2021-02" db="EMBL/GenBank/DDBJ databases">
        <authorList>
            <person name="Nowell W R."/>
        </authorList>
    </citation>
    <scope>NUCLEOTIDE SEQUENCE</scope>
</reference>
<evidence type="ECO:0000259" key="1">
    <source>
        <dbReference type="Pfam" id="PF01931"/>
    </source>
</evidence>
<dbReference type="InterPro" id="IPR029001">
    <property type="entry name" value="ITPase-like_fam"/>
</dbReference>
<dbReference type="AlphaFoldDB" id="A0A813YNG6"/>
<comment type="caution">
    <text evidence="2">The sequence shown here is derived from an EMBL/GenBank/DDBJ whole genome shotgun (WGS) entry which is preliminary data.</text>
</comment>
<evidence type="ECO:0000313" key="3">
    <source>
        <dbReference type="EMBL" id="CAF3671710.1"/>
    </source>
</evidence>
<dbReference type="EMBL" id="CAJNOQ010001324">
    <property type="protein sequence ID" value="CAF0886577.1"/>
    <property type="molecule type" value="Genomic_DNA"/>
</dbReference>
<dbReference type="SUPFAM" id="SSF52972">
    <property type="entry name" value="ITPase-like"/>
    <property type="match status" value="1"/>
</dbReference>
<protein>
    <recommendedName>
        <fullName evidence="1">Non-canonical purine NTP phosphatase/PRRC1 domain-containing protein</fullName>
    </recommendedName>
</protein>
<dbReference type="Pfam" id="PF01931">
    <property type="entry name" value="NTPase_I-T"/>
    <property type="match status" value="1"/>
</dbReference>
<organism evidence="2 4">
    <name type="scientific">Didymodactylos carnosus</name>
    <dbReference type="NCBI Taxonomy" id="1234261"/>
    <lineage>
        <taxon>Eukaryota</taxon>
        <taxon>Metazoa</taxon>
        <taxon>Spiralia</taxon>
        <taxon>Gnathifera</taxon>
        <taxon>Rotifera</taxon>
        <taxon>Eurotatoria</taxon>
        <taxon>Bdelloidea</taxon>
        <taxon>Philodinida</taxon>
        <taxon>Philodinidae</taxon>
        <taxon>Didymodactylos</taxon>
    </lineage>
</organism>
<dbReference type="Proteomes" id="UP000663829">
    <property type="component" value="Unassembled WGS sequence"/>
</dbReference>
<feature type="non-terminal residue" evidence="2">
    <location>
        <position position="1"/>
    </location>
</feature>
<evidence type="ECO:0000313" key="4">
    <source>
        <dbReference type="Proteomes" id="UP000663829"/>
    </source>
</evidence>
<name>A0A813YNG6_9BILA</name>
<proteinExistence type="predicted"/>
<dbReference type="EMBL" id="CAJOBC010001324">
    <property type="protein sequence ID" value="CAF3671710.1"/>
    <property type="molecule type" value="Genomic_DNA"/>
</dbReference>
<dbReference type="InterPro" id="IPR026533">
    <property type="entry name" value="NTPase/PRRC1"/>
</dbReference>
<accession>A0A813YNG6</accession>
<gene>
    <name evidence="2" type="ORF">GPM918_LOCUS7893</name>
    <name evidence="3" type="ORF">SRO942_LOCUS7893</name>
</gene>